<keyword evidence="3" id="KW-0489">Methyltransferase</keyword>
<reference evidence="5" key="2">
    <citation type="submission" date="2015-04" db="EMBL/GenBank/DDBJ databases">
        <title>Complete genome sequence of Salinicoccus halodurans strain H3B36, isolated from the Qaidam basin of China.</title>
        <authorList>
            <person name="Ma Y."/>
            <person name="Jiang K."/>
            <person name="Xue Y."/>
        </authorList>
    </citation>
    <scope>NUCLEOTIDE SEQUENCE [LARGE SCALE GENOMIC DNA]</scope>
    <source>
        <strain evidence="5">H3B36</strain>
    </source>
</reference>
<feature type="domain" description="GIY-YIG" evidence="2">
    <location>
        <begin position="2"/>
        <end position="77"/>
    </location>
</feature>
<dbReference type="GO" id="GO:0008168">
    <property type="term" value="F:methyltransferase activity"/>
    <property type="evidence" value="ECO:0007669"/>
    <property type="project" value="UniProtKB-KW"/>
</dbReference>
<dbReference type="PANTHER" id="PTHR34477:SF1">
    <property type="entry name" value="UPF0213 PROTEIN YHBQ"/>
    <property type="match status" value="1"/>
</dbReference>
<sequence length="83" mass="9547">MAEYYTYIVECADQTLYTGYAADLEKRIETHNSGTGAKYTRNRLPVALRYYEKFETKSEAMKREHAIKKLTRTAKMALIESGG</sequence>
<keyword evidence="4" id="KW-0378">Hydrolase</keyword>
<dbReference type="InterPro" id="IPR050190">
    <property type="entry name" value="UPF0213_domain"/>
</dbReference>
<dbReference type="Proteomes" id="UP000034029">
    <property type="component" value="Chromosome"/>
</dbReference>
<evidence type="ECO:0000313" key="4">
    <source>
        <dbReference type="EMBL" id="SFK66667.1"/>
    </source>
</evidence>
<evidence type="ECO:0000313" key="5">
    <source>
        <dbReference type="Proteomes" id="UP000034029"/>
    </source>
</evidence>
<keyword evidence="3" id="KW-0808">Transferase</keyword>
<dbReference type="PROSITE" id="PS50164">
    <property type="entry name" value="GIY_YIG"/>
    <property type="match status" value="1"/>
</dbReference>
<evidence type="ECO:0000259" key="2">
    <source>
        <dbReference type="PROSITE" id="PS50164"/>
    </source>
</evidence>
<evidence type="ECO:0000313" key="6">
    <source>
        <dbReference type="Proteomes" id="UP000183090"/>
    </source>
</evidence>
<dbReference type="CDD" id="cd10456">
    <property type="entry name" value="GIY-YIG_UPF0213"/>
    <property type="match status" value="1"/>
</dbReference>
<dbReference type="InterPro" id="IPR000305">
    <property type="entry name" value="GIY-YIG_endonuc"/>
</dbReference>
<reference evidence="3 5" key="1">
    <citation type="journal article" date="2015" name="Int. J. Syst. Evol. Microbiol.">
        <title>Complete genome sequence of Salinicoccus halodurans H3B36, isolated from the Qaidam Basin in China.</title>
        <authorList>
            <person name="Jiang K."/>
            <person name="Xue Y."/>
            <person name="Ma Y."/>
        </authorList>
    </citation>
    <scope>NUCLEOTIDE SEQUENCE [LARGE SCALE GENOMIC DNA]</scope>
    <source>
        <strain evidence="3 5">H3B36</strain>
    </source>
</reference>
<proteinExistence type="inferred from homology"/>
<dbReference type="KEGG" id="shv:AAT16_13790"/>
<comment type="similarity">
    <text evidence="1">Belongs to the UPF0213 family.</text>
</comment>
<dbReference type="EMBL" id="FOTB01000002">
    <property type="protein sequence ID" value="SFK66667.1"/>
    <property type="molecule type" value="Genomic_DNA"/>
</dbReference>
<name>A0A0F7HNE2_9STAP</name>
<keyword evidence="4" id="KW-0255">Endonuclease</keyword>
<dbReference type="EMBL" id="CP011366">
    <property type="protein sequence ID" value="AKG75162.1"/>
    <property type="molecule type" value="Genomic_DNA"/>
</dbReference>
<dbReference type="InterPro" id="IPR035901">
    <property type="entry name" value="GIY-YIG_endonuc_sf"/>
</dbReference>
<dbReference type="RefSeq" id="WP_046791338.1">
    <property type="nucleotide sequence ID" value="NZ_CP011366.1"/>
</dbReference>
<keyword evidence="5" id="KW-1185">Reference proteome</keyword>
<dbReference type="PANTHER" id="PTHR34477">
    <property type="entry name" value="UPF0213 PROTEIN YHBQ"/>
    <property type="match status" value="1"/>
</dbReference>
<dbReference type="SUPFAM" id="SSF82771">
    <property type="entry name" value="GIY-YIG endonuclease"/>
    <property type="match status" value="1"/>
</dbReference>
<dbReference type="GO" id="GO:0032259">
    <property type="term" value="P:methylation"/>
    <property type="evidence" value="ECO:0007669"/>
    <property type="project" value="UniProtKB-KW"/>
</dbReference>
<gene>
    <name evidence="3" type="ORF">AAT16_13790</name>
    <name evidence="4" type="ORF">SAMN05216235_1020</name>
</gene>
<evidence type="ECO:0000256" key="1">
    <source>
        <dbReference type="ARBA" id="ARBA00007435"/>
    </source>
</evidence>
<dbReference type="Pfam" id="PF01541">
    <property type="entry name" value="GIY-YIG"/>
    <property type="match status" value="1"/>
</dbReference>
<accession>A0A0F7HNE2</accession>
<protein>
    <submittedName>
        <fullName evidence="4">Endonuclease</fullName>
    </submittedName>
    <submittedName>
        <fullName evidence="3">Methyltransferase</fullName>
    </submittedName>
</protein>
<organism evidence="4 6">
    <name type="scientific">Salinicoccus halodurans</name>
    <dbReference type="NCBI Taxonomy" id="407035"/>
    <lineage>
        <taxon>Bacteria</taxon>
        <taxon>Bacillati</taxon>
        <taxon>Bacillota</taxon>
        <taxon>Bacilli</taxon>
        <taxon>Bacillales</taxon>
        <taxon>Staphylococcaceae</taxon>
        <taxon>Salinicoccus</taxon>
    </lineage>
</organism>
<dbReference type="Proteomes" id="UP000183090">
    <property type="component" value="Unassembled WGS sequence"/>
</dbReference>
<dbReference type="OrthoDB" id="9807770at2"/>
<dbReference type="AlphaFoldDB" id="A0A0F7HNE2"/>
<keyword evidence="4" id="KW-0540">Nuclease</keyword>
<evidence type="ECO:0000313" key="3">
    <source>
        <dbReference type="EMBL" id="AKG75162.1"/>
    </source>
</evidence>
<dbReference type="GO" id="GO:0004519">
    <property type="term" value="F:endonuclease activity"/>
    <property type="evidence" value="ECO:0007669"/>
    <property type="project" value="UniProtKB-KW"/>
</dbReference>
<reference evidence="4 6" key="3">
    <citation type="submission" date="2016-10" db="EMBL/GenBank/DDBJ databases">
        <authorList>
            <person name="Varghese N."/>
            <person name="Submissions S."/>
        </authorList>
    </citation>
    <scope>NUCLEOTIDE SEQUENCE [LARGE SCALE GENOMIC DNA]</scope>
    <source>
        <strain evidence="4 6">CGMCC 1.6501</strain>
    </source>
</reference>
<dbReference type="Gene3D" id="3.40.1440.10">
    <property type="entry name" value="GIY-YIG endonuclease"/>
    <property type="match status" value="1"/>
</dbReference>